<dbReference type="InterPro" id="IPR037066">
    <property type="entry name" value="Plug_dom_sf"/>
</dbReference>
<comment type="similarity">
    <text evidence="10 11">Belongs to the TonB-dependent receptor family.</text>
</comment>
<name>A0A388TAH2_TERA1</name>
<keyword evidence="6 11" id="KW-0798">TonB box</keyword>
<keyword evidence="9 10" id="KW-0998">Cell outer membrane</keyword>
<dbReference type="Gene3D" id="2.40.170.20">
    <property type="entry name" value="TonB-dependent receptor, beta-barrel domain"/>
    <property type="match status" value="1"/>
</dbReference>
<dbReference type="Pfam" id="PF07715">
    <property type="entry name" value="Plug"/>
    <property type="match status" value="1"/>
</dbReference>
<sequence>MKKFLVLCCFVCGYAFSQIYETEGITVVGKRLYDGSLQTGYYGAAQIITSADITAVGALTVPDVLQKYGVAKYSNATGSPLDWTLNWNGFSKGEEIVVIVDGVKVNEADDNVVYWTNIPVADIERIEILPGAGSAQYGSGAFAGVLNIVTNKSAQKSVVAEIGTDGYGRQGFTLGDTFAENFYYRLNFDNLAATGQRKHSAYRDQRLSGKLGWFNDSSELNLYYKLADAQANYPDQLTAKEILDNRRQAIAPDSRDIDTDQTNLEYLGRLGADWTYVLNLGLKNRTVKYDTVGRGGDETIIRANENSHSYLGQLTYKNKLTFGYDYRLANIRSKDYGTDSYDAFYVPIIVDINEKTADISATKGEYAPYIQYFDRWGAVYWRYGAREDSVDYVQTDNFNKSAERKTKKFSKRAHNGEVGVNFLNDWQTYFSYGEAFKAPGFSYLFGSWGANENLSAELAKTQTAGLRWQNTYTNFNWNVFNTLVDDEIIWVCTDPGMGDGINQNAQKTRRDGFNLNIEQKLNAEWQIFTNYNYTKARFIDATVTDWNTYPYETLDLSGYALPLVPEQVYSFGLNYVVSNWSLSVIQNFVDKQYADGDYTNEYDFLSAYSFADARIAYSPFVELNLYLNIHNVLNNIYNTKTLAGEPIYYTPADLRTAAIGAQWSF</sequence>
<evidence type="ECO:0000259" key="12">
    <source>
        <dbReference type="Pfam" id="PF00593"/>
    </source>
</evidence>
<evidence type="ECO:0000256" key="7">
    <source>
        <dbReference type="ARBA" id="ARBA00023136"/>
    </source>
</evidence>
<reference evidence="14 15" key="1">
    <citation type="journal article" date="2019" name="ISME J.">
        <title>Genome analyses of uncultured TG2/ZB3 bacteria in 'Margulisbacteria' specifically attached to ectosymbiotic spirochetes of protists in the termite gut.</title>
        <authorList>
            <person name="Utami Y.D."/>
            <person name="Kuwahara H."/>
            <person name="Igai K."/>
            <person name="Murakami T."/>
            <person name="Sugaya K."/>
            <person name="Morikawa T."/>
            <person name="Nagura Y."/>
            <person name="Yuki M."/>
            <person name="Deevong P."/>
            <person name="Inoue T."/>
            <person name="Kihara K."/>
            <person name="Lo N."/>
            <person name="Yamada A."/>
            <person name="Ohkuma M."/>
            <person name="Hongoh Y."/>
        </authorList>
    </citation>
    <scope>NUCLEOTIDE SEQUENCE [LARGE SCALE GENOMIC DNA]</scope>
    <source>
        <strain evidence="14">NkOx7-01</strain>
    </source>
</reference>
<dbReference type="Proteomes" id="UP000269352">
    <property type="component" value="Unassembled WGS sequence"/>
</dbReference>
<keyword evidence="15" id="KW-1185">Reference proteome</keyword>
<evidence type="ECO:0000256" key="5">
    <source>
        <dbReference type="ARBA" id="ARBA00022729"/>
    </source>
</evidence>
<keyword evidence="8 14" id="KW-0675">Receptor</keyword>
<evidence type="ECO:0000256" key="10">
    <source>
        <dbReference type="PROSITE-ProRule" id="PRU01360"/>
    </source>
</evidence>
<evidence type="ECO:0000313" key="14">
    <source>
        <dbReference type="EMBL" id="GBR73273.1"/>
    </source>
</evidence>
<evidence type="ECO:0000256" key="9">
    <source>
        <dbReference type="ARBA" id="ARBA00023237"/>
    </source>
</evidence>
<evidence type="ECO:0000259" key="13">
    <source>
        <dbReference type="Pfam" id="PF07715"/>
    </source>
</evidence>
<dbReference type="GO" id="GO:0009279">
    <property type="term" value="C:cell outer membrane"/>
    <property type="evidence" value="ECO:0007669"/>
    <property type="project" value="UniProtKB-SubCell"/>
</dbReference>
<keyword evidence="3 10" id="KW-1134">Transmembrane beta strand</keyword>
<keyword evidence="5" id="KW-0732">Signal</keyword>
<dbReference type="AlphaFoldDB" id="A0A388TAH2"/>
<keyword evidence="7 10" id="KW-0472">Membrane</keyword>
<protein>
    <submittedName>
        <fullName evidence="14">Iron complex outermembrane receptor protein</fullName>
    </submittedName>
</protein>
<evidence type="ECO:0000256" key="4">
    <source>
        <dbReference type="ARBA" id="ARBA00022692"/>
    </source>
</evidence>
<keyword evidence="4 10" id="KW-0812">Transmembrane</keyword>
<dbReference type="InterPro" id="IPR036942">
    <property type="entry name" value="Beta-barrel_TonB_sf"/>
</dbReference>
<dbReference type="EMBL" id="BGZN01000008">
    <property type="protein sequence ID" value="GBR73273.1"/>
    <property type="molecule type" value="Genomic_DNA"/>
</dbReference>
<dbReference type="PANTHER" id="PTHR30069:SF29">
    <property type="entry name" value="HEMOGLOBIN AND HEMOGLOBIN-HAPTOGLOBIN-BINDING PROTEIN 1-RELATED"/>
    <property type="match status" value="1"/>
</dbReference>
<dbReference type="GO" id="GO:0015344">
    <property type="term" value="F:siderophore uptake transmembrane transporter activity"/>
    <property type="evidence" value="ECO:0007669"/>
    <property type="project" value="TreeGrafter"/>
</dbReference>
<dbReference type="Pfam" id="PF00593">
    <property type="entry name" value="TonB_dep_Rec_b-barrel"/>
    <property type="match status" value="1"/>
</dbReference>
<evidence type="ECO:0000313" key="15">
    <source>
        <dbReference type="Proteomes" id="UP000269352"/>
    </source>
</evidence>
<evidence type="ECO:0000256" key="8">
    <source>
        <dbReference type="ARBA" id="ARBA00023170"/>
    </source>
</evidence>
<comment type="caution">
    <text evidence="14">The sequence shown here is derived from an EMBL/GenBank/DDBJ whole genome shotgun (WGS) entry which is preliminary data.</text>
</comment>
<feature type="domain" description="TonB-dependent receptor-like beta-barrel" evidence="12">
    <location>
        <begin position="213"/>
        <end position="632"/>
    </location>
</feature>
<dbReference type="InterPro" id="IPR000531">
    <property type="entry name" value="Beta-barrel_TonB"/>
</dbReference>
<feature type="domain" description="TonB-dependent receptor plug" evidence="13">
    <location>
        <begin position="44"/>
        <end position="145"/>
    </location>
</feature>
<dbReference type="PANTHER" id="PTHR30069">
    <property type="entry name" value="TONB-DEPENDENT OUTER MEMBRANE RECEPTOR"/>
    <property type="match status" value="1"/>
</dbReference>
<gene>
    <name evidence="14" type="ORF">NO1_0684</name>
</gene>
<dbReference type="InterPro" id="IPR039426">
    <property type="entry name" value="TonB-dep_rcpt-like"/>
</dbReference>
<evidence type="ECO:0000256" key="6">
    <source>
        <dbReference type="ARBA" id="ARBA00023077"/>
    </source>
</evidence>
<comment type="subcellular location">
    <subcellularLocation>
        <location evidence="1 10">Cell outer membrane</location>
        <topology evidence="1 10">Multi-pass membrane protein</topology>
    </subcellularLocation>
</comment>
<dbReference type="Gene3D" id="2.170.130.10">
    <property type="entry name" value="TonB-dependent receptor, plug domain"/>
    <property type="match status" value="1"/>
</dbReference>
<evidence type="ECO:0000256" key="3">
    <source>
        <dbReference type="ARBA" id="ARBA00022452"/>
    </source>
</evidence>
<evidence type="ECO:0000256" key="11">
    <source>
        <dbReference type="RuleBase" id="RU003357"/>
    </source>
</evidence>
<evidence type="ECO:0000256" key="2">
    <source>
        <dbReference type="ARBA" id="ARBA00022448"/>
    </source>
</evidence>
<proteinExistence type="inferred from homology"/>
<dbReference type="PROSITE" id="PS52016">
    <property type="entry name" value="TONB_DEPENDENT_REC_3"/>
    <property type="match status" value="1"/>
</dbReference>
<organism evidence="14 15">
    <name type="scientific">Termititenax aidoneus</name>
    <dbReference type="NCBI Taxonomy" id="2218524"/>
    <lineage>
        <taxon>Bacteria</taxon>
        <taxon>Bacillati</taxon>
        <taxon>Candidatus Margulisiibacteriota</taxon>
        <taxon>Candidatus Termititenacia</taxon>
        <taxon>Candidatus Termititenacales</taxon>
        <taxon>Candidatus Termititenacaceae</taxon>
        <taxon>Candidatus Termititenax</taxon>
    </lineage>
</organism>
<evidence type="ECO:0000256" key="1">
    <source>
        <dbReference type="ARBA" id="ARBA00004571"/>
    </source>
</evidence>
<keyword evidence="2 10" id="KW-0813">Transport</keyword>
<dbReference type="SUPFAM" id="SSF56935">
    <property type="entry name" value="Porins"/>
    <property type="match status" value="1"/>
</dbReference>
<dbReference type="InterPro" id="IPR012910">
    <property type="entry name" value="Plug_dom"/>
</dbReference>
<dbReference type="GO" id="GO:0044718">
    <property type="term" value="P:siderophore transmembrane transport"/>
    <property type="evidence" value="ECO:0007669"/>
    <property type="project" value="TreeGrafter"/>
</dbReference>
<accession>A0A388TAH2</accession>